<reference evidence="7" key="1">
    <citation type="submission" date="2024-05" db="EMBL/GenBank/DDBJ databases">
        <title>The Natural Products Discovery Center: Release of the First 8490 Sequenced Strains for Exploring Actinobacteria Biosynthetic Diversity.</title>
        <authorList>
            <person name="Kalkreuter E."/>
            <person name="Kautsar S.A."/>
            <person name="Yang D."/>
            <person name="Bader C.D."/>
            <person name="Teijaro C.N."/>
            <person name="Fluegel L."/>
            <person name="Davis C.M."/>
            <person name="Simpson J.R."/>
            <person name="Lauterbach L."/>
            <person name="Steele A.D."/>
            <person name="Gui C."/>
            <person name="Meng S."/>
            <person name="Li G."/>
            <person name="Viehrig K."/>
            <person name="Ye F."/>
            <person name="Su P."/>
            <person name="Kiefer A.F."/>
            <person name="Nichols A."/>
            <person name="Cepeda A.J."/>
            <person name="Yan W."/>
            <person name="Fan B."/>
            <person name="Jiang Y."/>
            <person name="Adhikari A."/>
            <person name="Zheng C.-J."/>
            <person name="Schuster L."/>
            <person name="Cowan T.M."/>
            <person name="Smanski M.J."/>
            <person name="Chevrette M.G."/>
            <person name="de Carvalho L.P.S."/>
            <person name="Shen B."/>
        </authorList>
    </citation>
    <scope>NUCLEOTIDE SEQUENCE</scope>
    <source>
        <strain evidence="7">NPDC080035</strain>
    </source>
</reference>
<organism evidence="7">
    <name type="scientific">Leifsonia sp. NPDC080035</name>
    <dbReference type="NCBI Taxonomy" id="3143936"/>
    <lineage>
        <taxon>Bacteria</taxon>
        <taxon>Bacillati</taxon>
        <taxon>Actinomycetota</taxon>
        <taxon>Actinomycetes</taxon>
        <taxon>Micrococcales</taxon>
        <taxon>Microbacteriaceae</taxon>
        <taxon>Leifsonia</taxon>
    </lineage>
</organism>
<dbReference type="AlphaFoldDB" id="A0AAU7GHQ9"/>
<name>A0AAU7GHQ9_9MICO</name>
<dbReference type="InterPro" id="IPR016160">
    <property type="entry name" value="Ald_DH_CS_CYS"/>
</dbReference>
<evidence type="ECO:0000256" key="2">
    <source>
        <dbReference type="ARBA" id="ARBA00023002"/>
    </source>
</evidence>
<evidence type="ECO:0000256" key="5">
    <source>
        <dbReference type="SAM" id="MobiDB-lite"/>
    </source>
</evidence>
<dbReference type="PROSITE" id="PS00070">
    <property type="entry name" value="ALDEHYDE_DEHYDR_CYS"/>
    <property type="match status" value="1"/>
</dbReference>
<accession>A0AAU7GHQ9</accession>
<dbReference type="RefSeq" id="WP_348789299.1">
    <property type="nucleotide sequence ID" value="NZ_CP157390.1"/>
</dbReference>
<dbReference type="InterPro" id="IPR015590">
    <property type="entry name" value="Aldehyde_DH_dom"/>
</dbReference>
<gene>
    <name evidence="7" type="ORF">AAME72_05845</name>
</gene>
<dbReference type="Gene3D" id="3.40.605.10">
    <property type="entry name" value="Aldehyde Dehydrogenase, Chain A, domain 1"/>
    <property type="match status" value="1"/>
</dbReference>
<proteinExistence type="inferred from homology"/>
<dbReference type="SUPFAM" id="SSF53720">
    <property type="entry name" value="ALDH-like"/>
    <property type="match status" value="1"/>
</dbReference>
<comment type="similarity">
    <text evidence="1">Belongs to the aldehyde dehydrogenase family.</text>
</comment>
<dbReference type="EMBL" id="CP157390">
    <property type="protein sequence ID" value="XBM49381.1"/>
    <property type="molecule type" value="Genomic_DNA"/>
</dbReference>
<evidence type="ECO:0000259" key="6">
    <source>
        <dbReference type="Pfam" id="PF00171"/>
    </source>
</evidence>
<protein>
    <recommendedName>
        <fullName evidence="3">aldehyde dehydrogenase (NAD(+))</fullName>
        <ecNumber evidence="3">1.2.1.3</ecNumber>
    </recommendedName>
</protein>
<dbReference type="PANTHER" id="PTHR42804:SF1">
    <property type="entry name" value="ALDEHYDE DEHYDROGENASE-RELATED"/>
    <property type="match status" value="1"/>
</dbReference>
<dbReference type="GO" id="GO:0004029">
    <property type="term" value="F:aldehyde dehydrogenase (NAD+) activity"/>
    <property type="evidence" value="ECO:0007669"/>
    <property type="project" value="UniProtKB-EC"/>
</dbReference>
<sequence>MEHTHDHLSIRGHWIGGAENPGTGDTLDVIDPATGRVVASAPAGTASDVDRAVAAARAALPGWAGTDPAARADALRRLAAVLTERGEEIAQAITAEIGVPISFSRVGQAGFPALVTAATADLEPQIAWTEQVGNATIVREAVGVVGAITPWNFPLQQVMTKVAPALLAGNAIVLKPSELAPLSIRILAEASAAAGFPAGVFNVVYGTGPVVGEALVAHTDVDMISFTGSTRAGKRISVVAAETVKRVALELGGKTANVVLDDADIDSAVQHTLGAVFTNSGQACGAWTRLLVPAHRQAEVVDMLVRALDQYTVGDPTDEAVRVGPLASEAQWERVNAFIERGVADGATLVAGGPGRIPGLEQGAYIRPTIFADVDPGSEIAQEEIFGPVLSVIPYRDEEHAVSIADGTSYGLTAAVFGEADHALRVARQLKVGQVYINGADFNPAAPFGGYKQSGNGRELGRAGVEEFTELTAILR</sequence>
<feature type="region of interest" description="Disordered" evidence="5">
    <location>
        <begin position="1"/>
        <end position="23"/>
    </location>
</feature>
<evidence type="ECO:0000256" key="3">
    <source>
        <dbReference type="ARBA" id="ARBA00024226"/>
    </source>
</evidence>
<dbReference type="EC" id="1.2.1.3" evidence="3"/>
<dbReference type="PANTHER" id="PTHR42804">
    <property type="entry name" value="ALDEHYDE DEHYDROGENASE"/>
    <property type="match status" value="1"/>
</dbReference>
<feature type="domain" description="Aldehyde dehydrogenase" evidence="6">
    <location>
        <begin position="24"/>
        <end position="473"/>
    </location>
</feature>
<dbReference type="FunFam" id="3.40.605.10:FF:000007">
    <property type="entry name" value="NAD/NADP-dependent betaine aldehyde dehydrogenase"/>
    <property type="match status" value="1"/>
</dbReference>
<dbReference type="Pfam" id="PF00171">
    <property type="entry name" value="Aldedh"/>
    <property type="match status" value="1"/>
</dbReference>
<keyword evidence="2" id="KW-0560">Oxidoreductase</keyword>
<dbReference type="InterPro" id="IPR016161">
    <property type="entry name" value="Ald_DH/histidinol_DH"/>
</dbReference>
<evidence type="ECO:0000313" key="7">
    <source>
        <dbReference type="EMBL" id="XBM49381.1"/>
    </source>
</evidence>
<comment type="catalytic activity">
    <reaction evidence="4">
        <text>an aldehyde + NAD(+) + H2O = a carboxylate + NADH + 2 H(+)</text>
        <dbReference type="Rhea" id="RHEA:16185"/>
        <dbReference type="ChEBI" id="CHEBI:15377"/>
        <dbReference type="ChEBI" id="CHEBI:15378"/>
        <dbReference type="ChEBI" id="CHEBI:17478"/>
        <dbReference type="ChEBI" id="CHEBI:29067"/>
        <dbReference type="ChEBI" id="CHEBI:57540"/>
        <dbReference type="ChEBI" id="CHEBI:57945"/>
        <dbReference type="EC" id="1.2.1.3"/>
    </reaction>
</comment>
<dbReference type="CDD" id="cd07138">
    <property type="entry name" value="ALDH_CddD_SSP0762"/>
    <property type="match status" value="1"/>
</dbReference>
<dbReference type="InterPro" id="IPR016162">
    <property type="entry name" value="Ald_DH_N"/>
</dbReference>
<dbReference type="Gene3D" id="3.40.309.10">
    <property type="entry name" value="Aldehyde Dehydrogenase, Chain A, domain 2"/>
    <property type="match status" value="1"/>
</dbReference>
<evidence type="ECO:0000256" key="1">
    <source>
        <dbReference type="ARBA" id="ARBA00009986"/>
    </source>
</evidence>
<dbReference type="InterPro" id="IPR016163">
    <property type="entry name" value="Ald_DH_C"/>
</dbReference>
<evidence type="ECO:0000256" key="4">
    <source>
        <dbReference type="ARBA" id="ARBA00049194"/>
    </source>
</evidence>